<reference evidence="2 3" key="1">
    <citation type="submission" date="2016-07" db="EMBL/GenBank/DDBJ databases">
        <title>Draft genome of the white-rot fungus Obba rivulosa 3A-2.</title>
        <authorList>
            <consortium name="DOE Joint Genome Institute"/>
            <person name="Miettinen O."/>
            <person name="Riley R."/>
            <person name="Acob R."/>
            <person name="Barry K."/>
            <person name="Cullen D."/>
            <person name="De Vries R."/>
            <person name="Hainaut M."/>
            <person name="Hatakka A."/>
            <person name="Henrissat B."/>
            <person name="Hilden K."/>
            <person name="Kuo R."/>
            <person name="Labutti K."/>
            <person name="Lipzen A."/>
            <person name="Makela M.R."/>
            <person name="Sandor L."/>
            <person name="Spatafora J.W."/>
            <person name="Grigoriev I.V."/>
            <person name="Hibbett D.S."/>
        </authorList>
    </citation>
    <scope>NUCLEOTIDE SEQUENCE [LARGE SCALE GENOMIC DNA]</scope>
    <source>
        <strain evidence="2 3">3A-2</strain>
    </source>
</reference>
<evidence type="ECO:0000313" key="3">
    <source>
        <dbReference type="Proteomes" id="UP000250043"/>
    </source>
</evidence>
<dbReference type="EMBL" id="KV722396">
    <property type="protein sequence ID" value="OCH90844.1"/>
    <property type="molecule type" value="Genomic_DNA"/>
</dbReference>
<evidence type="ECO:0000256" key="1">
    <source>
        <dbReference type="SAM" id="MobiDB-lite"/>
    </source>
</evidence>
<gene>
    <name evidence="2" type="ORF">OBBRIDRAFT_776184</name>
</gene>
<feature type="region of interest" description="Disordered" evidence="1">
    <location>
        <begin position="123"/>
        <end position="144"/>
    </location>
</feature>
<dbReference type="AlphaFoldDB" id="A0A8E2AXA1"/>
<keyword evidence="3" id="KW-1185">Reference proteome</keyword>
<protein>
    <submittedName>
        <fullName evidence="2">Uncharacterized protein</fullName>
    </submittedName>
</protein>
<proteinExistence type="predicted"/>
<evidence type="ECO:0000313" key="2">
    <source>
        <dbReference type="EMBL" id="OCH90844.1"/>
    </source>
</evidence>
<feature type="compositionally biased region" description="Polar residues" evidence="1">
    <location>
        <begin position="10"/>
        <end position="21"/>
    </location>
</feature>
<accession>A0A8E2AXA1</accession>
<feature type="region of interest" description="Disordered" evidence="1">
    <location>
        <begin position="1"/>
        <end position="67"/>
    </location>
</feature>
<sequence length="144" mass="15627">MSLGDADAKFSSNEQYISKQTPDIPPSPSRENPGQVYPKSDPRAAPHESIPGTGGEHEPGLNNAMGNPYALESIFDDLDHSLTNVIAALQHEESSVGASTDEDVLLQKFKGWREELLKIRTGTKKHWPTQNASPTQEGGGLFTD</sequence>
<dbReference type="Proteomes" id="UP000250043">
    <property type="component" value="Unassembled WGS sequence"/>
</dbReference>
<organism evidence="2 3">
    <name type="scientific">Obba rivulosa</name>
    <dbReference type="NCBI Taxonomy" id="1052685"/>
    <lineage>
        <taxon>Eukaryota</taxon>
        <taxon>Fungi</taxon>
        <taxon>Dikarya</taxon>
        <taxon>Basidiomycota</taxon>
        <taxon>Agaricomycotina</taxon>
        <taxon>Agaricomycetes</taxon>
        <taxon>Polyporales</taxon>
        <taxon>Gelatoporiaceae</taxon>
        <taxon>Obba</taxon>
    </lineage>
</organism>
<name>A0A8E2AXA1_9APHY</name>
<dbReference type="OrthoDB" id="2560792at2759"/>